<dbReference type="InterPro" id="IPR050351">
    <property type="entry name" value="BphY/WalK/GraS-like"/>
</dbReference>
<keyword evidence="10" id="KW-0067">ATP-binding</keyword>
<keyword evidence="9" id="KW-0418">Kinase</keyword>
<dbReference type="InterPro" id="IPR004358">
    <property type="entry name" value="Sig_transdc_His_kin-like_C"/>
</dbReference>
<evidence type="ECO:0000256" key="4">
    <source>
        <dbReference type="ARBA" id="ARBA00022475"/>
    </source>
</evidence>
<evidence type="ECO:0000313" key="16">
    <source>
        <dbReference type="EMBL" id="GIO49968.1"/>
    </source>
</evidence>
<dbReference type="EC" id="2.7.13.3" evidence="3"/>
<keyword evidence="6" id="KW-0808">Transferase</keyword>
<dbReference type="InterPro" id="IPR036890">
    <property type="entry name" value="HATPase_C_sf"/>
</dbReference>
<keyword evidence="4" id="KW-1003">Cell membrane</keyword>
<evidence type="ECO:0000256" key="3">
    <source>
        <dbReference type="ARBA" id="ARBA00012438"/>
    </source>
</evidence>
<evidence type="ECO:0000256" key="5">
    <source>
        <dbReference type="ARBA" id="ARBA00022553"/>
    </source>
</evidence>
<evidence type="ECO:0000256" key="13">
    <source>
        <dbReference type="ARBA" id="ARBA00023136"/>
    </source>
</evidence>
<dbReference type="Pfam" id="PF02518">
    <property type="entry name" value="HATPase_c"/>
    <property type="match status" value="1"/>
</dbReference>
<keyword evidence="13 14" id="KW-0472">Membrane</keyword>
<dbReference type="SMART" id="SM00388">
    <property type="entry name" value="HisKA"/>
    <property type="match status" value="1"/>
</dbReference>
<dbReference type="RefSeq" id="WP_237100200.1">
    <property type="nucleotide sequence ID" value="NZ_AP025343.1"/>
</dbReference>
<evidence type="ECO:0000256" key="6">
    <source>
        <dbReference type="ARBA" id="ARBA00022679"/>
    </source>
</evidence>
<dbReference type="GO" id="GO:0004721">
    <property type="term" value="F:phosphoprotein phosphatase activity"/>
    <property type="evidence" value="ECO:0007669"/>
    <property type="project" value="TreeGrafter"/>
</dbReference>
<dbReference type="EMBL" id="BORT01000026">
    <property type="protein sequence ID" value="GIO49968.1"/>
    <property type="molecule type" value="Genomic_DNA"/>
</dbReference>
<dbReference type="Proteomes" id="UP000682811">
    <property type="component" value="Unassembled WGS sequence"/>
</dbReference>
<evidence type="ECO:0000256" key="11">
    <source>
        <dbReference type="ARBA" id="ARBA00022989"/>
    </source>
</evidence>
<keyword evidence="8" id="KW-0547">Nucleotide-binding</keyword>
<dbReference type="GO" id="GO:0005886">
    <property type="term" value="C:plasma membrane"/>
    <property type="evidence" value="ECO:0007669"/>
    <property type="project" value="UniProtKB-SubCell"/>
</dbReference>
<evidence type="ECO:0000313" key="17">
    <source>
        <dbReference type="Proteomes" id="UP000682811"/>
    </source>
</evidence>
<dbReference type="InterPro" id="IPR005467">
    <property type="entry name" value="His_kinase_dom"/>
</dbReference>
<feature type="transmembrane region" description="Helical" evidence="14">
    <location>
        <begin position="12"/>
        <end position="29"/>
    </location>
</feature>
<accession>A0A919YIH5</accession>
<dbReference type="SMART" id="SM00387">
    <property type="entry name" value="HATPase_c"/>
    <property type="match status" value="1"/>
</dbReference>
<dbReference type="PRINTS" id="PR00344">
    <property type="entry name" value="BCTRLSENSOR"/>
</dbReference>
<comment type="subcellular location">
    <subcellularLocation>
        <location evidence="2">Cell membrane</location>
        <topology evidence="2">Multi-pass membrane protein</topology>
    </subcellularLocation>
</comment>
<feature type="transmembrane region" description="Helical" evidence="14">
    <location>
        <begin position="41"/>
        <end position="59"/>
    </location>
</feature>
<evidence type="ECO:0000256" key="8">
    <source>
        <dbReference type="ARBA" id="ARBA00022741"/>
    </source>
</evidence>
<keyword evidence="7 14" id="KW-0812">Transmembrane</keyword>
<keyword evidence="12" id="KW-0902">Two-component regulatory system</keyword>
<keyword evidence="17" id="KW-1185">Reference proteome</keyword>
<dbReference type="PANTHER" id="PTHR45453">
    <property type="entry name" value="PHOSPHATE REGULON SENSOR PROTEIN PHOR"/>
    <property type="match status" value="1"/>
</dbReference>
<evidence type="ECO:0000256" key="12">
    <source>
        <dbReference type="ARBA" id="ARBA00023012"/>
    </source>
</evidence>
<name>A0A919YIH5_9BACL</name>
<dbReference type="GO" id="GO:0016036">
    <property type="term" value="P:cellular response to phosphate starvation"/>
    <property type="evidence" value="ECO:0007669"/>
    <property type="project" value="TreeGrafter"/>
</dbReference>
<keyword evidence="5" id="KW-0597">Phosphoprotein</keyword>
<evidence type="ECO:0000256" key="9">
    <source>
        <dbReference type="ARBA" id="ARBA00022777"/>
    </source>
</evidence>
<reference evidence="16 17" key="1">
    <citation type="submission" date="2021-03" db="EMBL/GenBank/DDBJ databases">
        <title>Antimicrobial resistance genes in bacteria isolated from Japanese honey, and their potential for conferring macrolide and lincosamide resistance in the American foulbrood pathogen Paenibacillus larvae.</title>
        <authorList>
            <person name="Okamoto M."/>
            <person name="Kumagai M."/>
            <person name="Kanamori H."/>
            <person name="Takamatsu D."/>
        </authorList>
    </citation>
    <scope>NUCLEOTIDE SEQUENCE [LARGE SCALE GENOMIC DNA]</scope>
    <source>
        <strain evidence="16 17">J34TS1</strain>
    </source>
</reference>
<evidence type="ECO:0000259" key="15">
    <source>
        <dbReference type="PROSITE" id="PS50109"/>
    </source>
</evidence>
<proteinExistence type="predicted"/>
<protein>
    <recommendedName>
        <fullName evidence="3">histidine kinase</fullName>
        <ecNumber evidence="3">2.7.13.3</ecNumber>
    </recommendedName>
</protein>
<sequence>MFIRYLIDMKSWILFFLASLGLTDLLIWIDKGVAMQLRSIIYLNVLLLLGFILFLAWRWKMETKYLRGLVRCTETLEGDWAETLPEAVFARDEITDEALRAVDRFYRSKLSDYRKDWLAESEYMASWVHEVKAPLTAMKLAIDSRRSDPDMRRIEAEWLRVHLLLDRQLYMTRLPSLASDYVLKEENVQQLAAQEVRELASWCMEKNIAVEIEGEARQAMTDSKWCRFIIRQILTNAVKYSPAGGTIMISTGLSANGNVVLTIRDEGPGIPAQDLPRIFDKGFTGETGRIQHAATGLGLYLAQAAAEGIGITLAAESAKGSGTAVSLAFASRNDFDSVRT</sequence>
<dbReference type="Gene3D" id="3.30.565.10">
    <property type="entry name" value="Histidine kinase-like ATPase, C-terminal domain"/>
    <property type="match status" value="1"/>
</dbReference>
<comment type="catalytic activity">
    <reaction evidence="1">
        <text>ATP + protein L-histidine = ADP + protein N-phospho-L-histidine.</text>
        <dbReference type="EC" id="2.7.13.3"/>
    </reaction>
</comment>
<dbReference type="InterPro" id="IPR003594">
    <property type="entry name" value="HATPase_dom"/>
</dbReference>
<dbReference type="PROSITE" id="PS50109">
    <property type="entry name" value="HIS_KIN"/>
    <property type="match status" value="1"/>
</dbReference>
<keyword evidence="11 14" id="KW-1133">Transmembrane helix</keyword>
<evidence type="ECO:0000256" key="7">
    <source>
        <dbReference type="ARBA" id="ARBA00022692"/>
    </source>
</evidence>
<dbReference type="AlphaFoldDB" id="A0A919YIH5"/>
<gene>
    <name evidence="16" type="primary">bceS</name>
    <name evidence="16" type="ORF">J34TS1_47330</name>
</gene>
<evidence type="ECO:0000256" key="1">
    <source>
        <dbReference type="ARBA" id="ARBA00000085"/>
    </source>
</evidence>
<evidence type="ECO:0000256" key="2">
    <source>
        <dbReference type="ARBA" id="ARBA00004651"/>
    </source>
</evidence>
<dbReference type="GO" id="GO:0000155">
    <property type="term" value="F:phosphorelay sensor kinase activity"/>
    <property type="evidence" value="ECO:0007669"/>
    <property type="project" value="InterPro"/>
</dbReference>
<evidence type="ECO:0000256" key="10">
    <source>
        <dbReference type="ARBA" id="ARBA00022840"/>
    </source>
</evidence>
<organism evidence="16 17">
    <name type="scientific">Paenibacillus azoreducens</name>
    <dbReference type="NCBI Taxonomy" id="116718"/>
    <lineage>
        <taxon>Bacteria</taxon>
        <taxon>Bacillati</taxon>
        <taxon>Bacillota</taxon>
        <taxon>Bacilli</taxon>
        <taxon>Bacillales</taxon>
        <taxon>Paenibacillaceae</taxon>
        <taxon>Paenibacillus</taxon>
    </lineage>
</organism>
<evidence type="ECO:0000256" key="14">
    <source>
        <dbReference type="SAM" id="Phobius"/>
    </source>
</evidence>
<dbReference type="SUPFAM" id="SSF55874">
    <property type="entry name" value="ATPase domain of HSP90 chaperone/DNA topoisomerase II/histidine kinase"/>
    <property type="match status" value="1"/>
</dbReference>
<comment type="caution">
    <text evidence="16">The sequence shown here is derived from an EMBL/GenBank/DDBJ whole genome shotgun (WGS) entry which is preliminary data.</text>
</comment>
<dbReference type="InterPro" id="IPR003661">
    <property type="entry name" value="HisK_dim/P_dom"/>
</dbReference>
<dbReference type="GO" id="GO:0005524">
    <property type="term" value="F:ATP binding"/>
    <property type="evidence" value="ECO:0007669"/>
    <property type="project" value="UniProtKB-KW"/>
</dbReference>
<dbReference type="PANTHER" id="PTHR45453:SF2">
    <property type="entry name" value="HISTIDINE KINASE"/>
    <property type="match status" value="1"/>
</dbReference>
<feature type="domain" description="Histidine kinase" evidence="15">
    <location>
        <begin position="126"/>
        <end position="333"/>
    </location>
</feature>